<keyword evidence="2 3" id="KW-0663">Pyridoxal phosphate</keyword>
<dbReference type="Gene3D" id="3.40.640.10">
    <property type="entry name" value="Type I PLP-dependent aspartate aminotransferase-like (Major domain)"/>
    <property type="match status" value="1"/>
</dbReference>
<evidence type="ECO:0000256" key="2">
    <source>
        <dbReference type="PIRSR" id="PIRSR000390-2"/>
    </source>
</evidence>
<dbReference type="PANTHER" id="PTHR30244:SF39">
    <property type="entry name" value="BLR3650 PROTEIN"/>
    <property type="match status" value="1"/>
</dbReference>
<gene>
    <name evidence="4" type="ORF">SAMN04488058_11331</name>
</gene>
<dbReference type="CDD" id="cd00616">
    <property type="entry name" value="AHBA_syn"/>
    <property type="match status" value="1"/>
</dbReference>
<comment type="similarity">
    <text evidence="3">Belongs to the DegT/DnrJ/EryC1 family.</text>
</comment>
<reference evidence="5" key="1">
    <citation type="submission" date="2016-10" db="EMBL/GenBank/DDBJ databases">
        <authorList>
            <person name="Varghese N."/>
            <person name="Submissions S."/>
        </authorList>
    </citation>
    <scope>NUCLEOTIDE SEQUENCE [LARGE SCALE GENOMIC DNA]</scope>
    <source>
        <strain evidence="5">CGMCC 1.10218</strain>
    </source>
</reference>
<dbReference type="InterPro" id="IPR000653">
    <property type="entry name" value="DegT/StrS_aminotransferase"/>
</dbReference>
<evidence type="ECO:0000256" key="1">
    <source>
        <dbReference type="PIRSR" id="PIRSR000390-1"/>
    </source>
</evidence>
<dbReference type="InterPro" id="IPR015424">
    <property type="entry name" value="PyrdxlP-dep_Trfase"/>
</dbReference>
<dbReference type="GO" id="GO:0000271">
    <property type="term" value="P:polysaccharide biosynthetic process"/>
    <property type="evidence" value="ECO:0007669"/>
    <property type="project" value="TreeGrafter"/>
</dbReference>
<accession>A0A1H7AJL6</accession>
<feature type="active site" description="Proton acceptor" evidence="1">
    <location>
        <position position="191"/>
    </location>
</feature>
<organism evidence="4 5">
    <name type="scientific">Deinococcus reticulitermitis</name>
    <dbReference type="NCBI Taxonomy" id="856736"/>
    <lineage>
        <taxon>Bacteria</taxon>
        <taxon>Thermotogati</taxon>
        <taxon>Deinococcota</taxon>
        <taxon>Deinococci</taxon>
        <taxon>Deinococcales</taxon>
        <taxon>Deinococcaceae</taxon>
        <taxon>Deinococcus</taxon>
    </lineage>
</organism>
<protein>
    <submittedName>
        <fullName evidence="4">Perosamine synthetase</fullName>
    </submittedName>
</protein>
<sequence>MTVSPQNSSMPQLDMAASELDSSDRQAILDVLDSGRLALGPQVVAFEEAMAEYVGVKHAVAVNSGTAALHLIVRALGLAPGDEVLVPSFTFAASVNVLLYEGLKPVFIDITPDTYNLDPEELERRRTDRTKAVMVVDVFGHPAPWDELEAFADKYGLALIDDCCEALGSRYRGRVLGALGAAGAFAFYPNKQITTGEGGMIVTDRDDVAGLSRSMRNQGRGEMGAWLEHERLGYNYRLPELSAALGVSQLRRLDRFVAERQAVARRYDALIAGVPGVRPPVVRPEVDMSYFVYVVTLPQNLSRDQVIAALQERGVPSRGYFSPIHRQLYLKTYLDEVPTLPVTEEAAQRTLALPFHTKMDEAQQTYVCESLRNVLAEG</sequence>
<evidence type="ECO:0000256" key="3">
    <source>
        <dbReference type="RuleBase" id="RU004508"/>
    </source>
</evidence>
<dbReference type="STRING" id="856736.SAMN04488058_11331"/>
<feature type="modified residue" description="N6-(pyridoxal phosphate)lysine" evidence="2">
    <location>
        <position position="191"/>
    </location>
</feature>
<keyword evidence="5" id="KW-1185">Reference proteome</keyword>
<dbReference type="Gene3D" id="3.90.1150.10">
    <property type="entry name" value="Aspartate Aminotransferase, domain 1"/>
    <property type="match status" value="1"/>
</dbReference>
<dbReference type="Pfam" id="PF01041">
    <property type="entry name" value="DegT_DnrJ_EryC1"/>
    <property type="match status" value="1"/>
</dbReference>
<dbReference type="PANTHER" id="PTHR30244">
    <property type="entry name" value="TRANSAMINASE"/>
    <property type="match status" value="1"/>
</dbReference>
<dbReference type="GO" id="GO:0030170">
    <property type="term" value="F:pyridoxal phosphate binding"/>
    <property type="evidence" value="ECO:0007669"/>
    <property type="project" value="TreeGrafter"/>
</dbReference>
<name>A0A1H7AJL6_9DEIO</name>
<dbReference type="AlphaFoldDB" id="A0A1H7AJL6"/>
<dbReference type="Proteomes" id="UP000199223">
    <property type="component" value="Unassembled WGS sequence"/>
</dbReference>
<dbReference type="InterPro" id="IPR015422">
    <property type="entry name" value="PyrdxlP-dep_Trfase_small"/>
</dbReference>
<dbReference type="PIRSF" id="PIRSF000390">
    <property type="entry name" value="PLP_StrS"/>
    <property type="match status" value="1"/>
</dbReference>
<dbReference type="SUPFAM" id="SSF53383">
    <property type="entry name" value="PLP-dependent transferases"/>
    <property type="match status" value="1"/>
</dbReference>
<dbReference type="RefSeq" id="WP_218142883.1">
    <property type="nucleotide sequence ID" value="NZ_FNZA01000013.1"/>
</dbReference>
<dbReference type="EMBL" id="FNZA01000013">
    <property type="protein sequence ID" value="SEJ65528.1"/>
    <property type="molecule type" value="Genomic_DNA"/>
</dbReference>
<evidence type="ECO:0000313" key="5">
    <source>
        <dbReference type="Proteomes" id="UP000199223"/>
    </source>
</evidence>
<dbReference type="GO" id="GO:0008483">
    <property type="term" value="F:transaminase activity"/>
    <property type="evidence" value="ECO:0007669"/>
    <property type="project" value="TreeGrafter"/>
</dbReference>
<evidence type="ECO:0000313" key="4">
    <source>
        <dbReference type="EMBL" id="SEJ65528.1"/>
    </source>
</evidence>
<dbReference type="InterPro" id="IPR015421">
    <property type="entry name" value="PyrdxlP-dep_Trfase_major"/>
</dbReference>
<proteinExistence type="inferred from homology"/>